<dbReference type="NCBIfam" id="TIGR01188">
    <property type="entry name" value="drrA"/>
    <property type="match status" value="1"/>
</dbReference>
<accession>A0A845L279</accession>
<dbReference type="PANTHER" id="PTHR43582:SF2">
    <property type="entry name" value="LINEARMYCIN RESISTANCE ATP-BINDING PROTEIN LNRL"/>
    <property type="match status" value="1"/>
</dbReference>
<evidence type="ECO:0000256" key="8">
    <source>
        <dbReference type="ARBA" id="ARBA00049985"/>
    </source>
</evidence>
<dbReference type="InterPro" id="IPR005894">
    <property type="entry name" value="DrrA"/>
</dbReference>
<dbReference type="EMBL" id="WXEY01000003">
    <property type="protein sequence ID" value="MZP28934.1"/>
    <property type="molecule type" value="Genomic_DNA"/>
</dbReference>
<keyword evidence="11" id="KW-1185">Reference proteome</keyword>
<dbReference type="InterPro" id="IPR003439">
    <property type="entry name" value="ABC_transporter-like_ATP-bd"/>
</dbReference>
<dbReference type="SMART" id="SM00382">
    <property type="entry name" value="AAA"/>
    <property type="match status" value="1"/>
</dbReference>
<gene>
    <name evidence="10" type="ORF">GTO91_04320</name>
</gene>
<keyword evidence="7" id="KW-0472">Membrane</keyword>
<evidence type="ECO:0000256" key="4">
    <source>
        <dbReference type="ARBA" id="ARBA00022741"/>
    </source>
</evidence>
<evidence type="ECO:0000259" key="9">
    <source>
        <dbReference type="PROSITE" id="PS50893"/>
    </source>
</evidence>
<evidence type="ECO:0000256" key="5">
    <source>
        <dbReference type="ARBA" id="ARBA00022840"/>
    </source>
</evidence>
<evidence type="ECO:0000256" key="7">
    <source>
        <dbReference type="ARBA" id="ARBA00023136"/>
    </source>
</evidence>
<dbReference type="Pfam" id="PF00005">
    <property type="entry name" value="ABC_tran"/>
    <property type="match status" value="1"/>
</dbReference>
<dbReference type="GO" id="GO:0016887">
    <property type="term" value="F:ATP hydrolysis activity"/>
    <property type="evidence" value="ECO:0007669"/>
    <property type="project" value="InterPro"/>
</dbReference>
<protein>
    <submittedName>
        <fullName evidence="10">ATP-binding cassette domain-containing protein</fullName>
    </submittedName>
</protein>
<dbReference type="InterPro" id="IPR027417">
    <property type="entry name" value="P-loop_NTPase"/>
</dbReference>
<dbReference type="GO" id="GO:1900753">
    <property type="term" value="P:doxorubicin transport"/>
    <property type="evidence" value="ECO:0007669"/>
    <property type="project" value="InterPro"/>
</dbReference>
<keyword evidence="2" id="KW-0813">Transport</keyword>
<dbReference type="AlphaFoldDB" id="A0A845L279"/>
<dbReference type="PROSITE" id="PS50893">
    <property type="entry name" value="ABC_TRANSPORTER_2"/>
    <property type="match status" value="1"/>
</dbReference>
<evidence type="ECO:0000256" key="6">
    <source>
        <dbReference type="ARBA" id="ARBA00022967"/>
    </source>
</evidence>
<evidence type="ECO:0000313" key="11">
    <source>
        <dbReference type="Proteomes" id="UP000463470"/>
    </source>
</evidence>
<dbReference type="SUPFAM" id="SSF52540">
    <property type="entry name" value="P-loop containing nucleoside triphosphate hydrolases"/>
    <property type="match status" value="1"/>
</dbReference>
<comment type="caution">
    <text evidence="10">The sequence shown here is derived from an EMBL/GenBank/DDBJ whole genome shotgun (WGS) entry which is preliminary data.</text>
</comment>
<evidence type="ECO:0000256" key="3">
    <source>
        <dbReference type="ARBA" id="ARBA00022475"/>
    </source>
</evidence>
<keyword evidence="5 10" id="KW-0067">ATP-binding</keyword>
<evidence type="ECO:0000256" key="1">
    <source>
        <dbReference type="ARBA" id="ARBA00004413"/>
    </source>
</evidence>
<name>A0A845L279_9FIRM</name>
<keyword evidence="4" id="KW-0547">Nucleotide-binding</keyword>
<dbReference type="GO" id="GO:0005524">
    <property type="term" value="F:ATP binding"/>
    <property type="evidence" value="ECO:0007669"/>
    <property type="project" value="UniProtKB-KW"/>
</dbReference>
<comment type="similarity">
    <text evidence="8">Belongs to the ABC transporter superfamily. Drug exporter-1 (DrugE1) (TC 3.A.1.105) family.</text>
</comment>
<dbReference type="Gene3D" id="3.40.50.300">
    <property type="entry name" value="P-loop containing nucleotide triphosphate hydrolases"/>
    <property type="match status" value="1"/>
</dbReference>
<proteinExistence type="inferred from homology"/>
<keyword evidence="6" id="KW-1278">Translocase</keyword>
<dbReference type="GO" id="GO:0043215">
    <property type="term" value="P:daunorubicin transport"/>
    <property type="evidence" value="ECO:0007669"/>
    <property type="project" value="InterPro"/>
</dbReference>
<dbReference type="GO" id="GO:0005886">
    <property type="term" value="C:plasma membrane"/>
    <property type="evidence" value="ECO:0007669"/>
    <property type="project" value="UniProtKB-SubCell"/>
</dbReference>
<dbReference type="RefSeq" id="WP_161255390.1">
    <property type="nucleotide sequence ID" value="NZ_WXEY01000003.1"/>
</dbReference>
<feature type="domain" description="ABC transporter" evidence="9">
    <location>
        <begin position="5"/>
        <end position="235"/>
    </location>
</feature>
<dbReference type="Proteomes" id="UP000463470">
    <property type="component" value="Unassembled WGS sequence"/>
</dbReference>
<dbReference type="PROSITE" id="PS00211">
    <property type="entry name" value="ABC_TRANSPORTER_1"/>
    <property type="match status" value="1"/>
</dbReference>
<keyword evidence="3" id="KW-1003">Cell membrane</keyword>
<dbReference type="PANTHER" id="PTHR43582">
    <property type="entry name" value="LINEARMYCIN RESISTANCE ATP-BINDING PROTEIN LNRL"/>
    <property type="match status" value="1"/>
</dbReference>
<dbReference type="InterPro" id="IPR017871">
    <property type="entry name" value="ABC_transporter-like_CS"/>
</dbReference>
<sequence>MDNIITVEHLVKRYNDFPAVDDISFSVKNGEIFGFLGPNGAGKSTTIKILCTLLSITSGRAVLNGFDVEKDPLKVRQSIGLVFQDFSLDDRLTAMENLYFHGMLYNVPRRVLQERMDSVLEMVQLTDRKNDLVKKYSGGMKRRLEIARGLLHYPKVLFLDEPTIGLDPQTRTAIWEHILHLRDSLGLCIFLTTHYMDEAENCDRIAVIDHGKIIALDTPANLKTSTVGGDRITLTADDNGFMAEELKNRFGLEAVLQDDRLSFQVDQGDSFIPRLVAAYPERVKAISLHEPTLDDVFLALTGRGIRDEFLSDGDRFRQRRLRRRR</sequence>
<dbReference type="FunFam" id="3.40.50.300:FF:000589">
    <property type="entry name" value="ABC transporter, ATP-binding subunit"/>
    <property type="match status" value="1"/>
</dbReference>
<dbReference type="InterPro" id="IPR003593">
    <property type="entry name" value="AAA+_ATPase"/>
</dbReference>
<evidence type="ECO:0000313" key="10">
    <source>
        <dbReference type="EMBL" id="MZP28934.1"/>
    </source>
</evidence>
<reference evidence="10 11" key="1">
    <citation type="submission" date="2020-01" db="EMBL/GenBank/DDBJ databases">
        <title>Whole-genome sequence of Heliobacterium undosum DSM 13378.</title>
        <authorList>
            <person name="Kyndt J.A."/>
            <person name="Meyer T.E."/>
        </authorList>
    </citation>
    <scope>NUCLEOTIDE SEQUENCE [LARGE SCALE GENOMIC DNA]</scope>
    <source>
        <strain evidence="10 11">DSM 13378</strain>
    </source>
</reference>
<organism evidence="10 11">
    <name type="scientific">Heliomicrobium undosum</name>
    <dbReference type="NCBI Taxonomy" id="121734"/>
    <lineage>
        <taxon>Bacteria</taxon>
        <taxon>Bacillati</taxon>
        <taxon>Bacillota</taxon>
        <taxon>Clostridia</taxon>
        <taxon>Eubacteriales</taxon>
        <taxon>Heliobacteriaceae</taxon>
        <taxon>Heliomicrobium</taxon>
    </lineage>
</organism>
<dbReference type="OrthoDB" id="9804819at2"/>
<comment type="subcellular location">
    <subcellularLocation>
        <location evidence="1">Cell membrane</location>
        <topology evidence="1">Peripheral membrane protein</topology>
        <orientation evidence="1">Cytoplasmic side</orientation>
    </subcellularLocation>
</comment>
<evidence type="ECO:0000256" key="2">
    <source>
        <dbReference type="ARBA" id="ARBA00022448"/>
    </source>
</evidence>